<feature type="transmembrane region" description="Helical" evidence="8">
    <location>
        <begin position="438"/>
        <end position="466"/>
    </location>
</feature>
<keyword evidence="5 8" id="KW-1133">Transmembrane helix</keyword>
<evidence type="ECO:0000256" key="3">
    <source>
        <dbReference type="ARBA" id="ARBA00022448"/>
    </source>
</evidence>
<reference evidence="9" key="1">
    <citation type="submission" date="2020-12" db="EMBL/GenBank/DDBJ databases">
        <title>Geomonas sp. Red875, isolated from river sediment.</title>
        <authorList>
            <person name="Xu Z."/>
            <person name="Zhang Z."/>
            <person name="Masuda Y."/>
            <person name="Itoh H."/>
            <person name="Senoo K."/>
        </authorList>
    </citation>
    <scope>NUCLEOTIDE SEQUENCE</scope>
    <source>
        <strain evidence="9">Red875</strain>
    </source>
</reference>
<dbReference type="Gene3D" id="3.30.70.2170">
    <property type="match status" value="1"/>
</dbReference>
<dbReference type="InterPro" id="IPR002490">
    <property type="entry name" value="V-ATPase_116kDa_su"/>
</dbReference>
<comment type="similarity">
    <text evidence="2">Belongs to the V-ATPase 116 kDa subunit family.</text>
</comment>
<feature type="transmembrane region" description="Helical" evidence="8">
    <location>
        <begin position="508"/>
        <end position="527"/>
    </location>
</feature>
<gene>
    <name evidence="9" type="ORF">JFN93_10695</name>
</gene>
<evidence type="ECO:0000256" key="2">
    <source>
        <dbReference type="ARBA" id="ARBA00009904"/>
    </source>
</evidence>
<evidence type="ECO:0000256" key="1">
    <source>
        <dbReference type="ARBA" id="ARBA00004141"/>
    </source>
</evidence>
<dbReference type="Proteomes" id="UP000636888">
    <property type="component" value="Unassembled WGS sequence"/>
</dbReference>
<evidence type="ECO:0000256" key="7">
    <source>
        <dbReference type="ARBA" id="ARBA00023136"/>
    </source>
</evidence>
<sequence>MAKVGVVGPKELLLPVLDLVRESGVFQVEAESRELAAEEKGVHPHRPDLESVARRLFYEDLLRKIDELSPCLTDHPGRESFLEPENALDAIAHVVDKHRLSCRELCRNREQLWQERERLKRQTQFVSAIAPLMEGAADSSLGFFGVTVRDPADLDRLMQLLSDLTGGRYEIMTTTAADGTLVALIALPPQFADRVRRLLEEERIPELAFPEQYRDRPLPEQTRRLQERLLQVTDETARVEADVERFAHRWGPIYHAIQQWLEDRLSLLRATGLIHETDFCFLLHGWLPVPDLERLRAGIGEKFGGSVVVEELQVLEEDLAQVPVSISNPAYFRPFELFSRLLPLPFYTSYDPTLFIGLFFPIFFGMILGDAGYGGLILAGSLALRRYARQRDLRDAAAILFISAWYAIGFGLLYGEFFGIAPSWPFLAGIAVVDRRHAVLPMLIFSVSVGVAHLILGLFLGALGALRRKEPREALLKLANLALLVFLAGAAISRLAPFPAPVTRSLDLAALAAVVAALLAGGLLAPLEMLKHIGNVVSYARIMAIGLASVLIAHVANRLAGLSGEMIFGAVAAGLLHLVNLVLGIFSPTIHVLRLHYVEFFGKFMSYGGRRFEPFRRPGLPHPPPLPRRRAGP</sequence>
<dbReference type="EMBL" id="JAEMHM010000008">
    <property type="protein sequence ID" value="MBJ6725177.1"/>
    <property type="molecule type" value="Genomic_DNA"/>
</dbReference>
<feature type="transmembrane region" description="Helical" evidence="8">
    <location>
        <begin position="396"/>
        <end position="418"/>
    </location>
</feature>
<feature type="transmembrane region" description="Helical" evidence="8">
    <location>
        <begin position="478"/>
        <end position="496"/>
    </location>
</feature>
<evidence type="ECO:0000256" key="6">
    <source>
        <dbReference type="ARBA" id="ARBA00023065"/>
    </source>
</evidence>
<dbReference type="Gene3D" id="3.30.70.2750">
    <property type="match status" value="1"/>
</dbReference>
<dbReference type="Gene3D" id="1.20.1460.20">
    <property type="match status" value="1"/>
</dbReference>
<comment type="caution">
    <text evidence="9">The sequence shown here is derived from an EMBL/GenBank/DDBJ whole genome shotgun (WGS) entry which is preliminary data.</text>
</comment>
<evidence type="ECO:0000256" key="5">
    <source>
        <dbReference type="ARBA" id="ARBA00022989"/>
    </source>
</evidence>
<evidence type="ECO:0000256" key="4">
    <source>
        <dbReference type="ARBA" id="ARBA00022692"/>
    </source>
</evidence>
<keyword evidence="7 8" id="KW-0472">Membrane</keyword>
<feature type="transmembrane region" description="Helical" evidence="8">
    <location>
        <begin position="566"/>
        <end position="586"/>
    </location>
</feature>
<dbReference type="GO" id="GO:0007035">
    <property type="term" value="P:vacuolar acidification"/>
    <property type="evidence" value="ECO:0007669"/>
    <property type="project" value="TreeGrafter"/>
</dbReference>
<proteinExistence type="inferred from homology"/>
<evidence type="ECO:0000313" key="10">
    <source>
        <dbReference type="Proteomes" id="UP000636888"/>
    </source>
</evidence>
<comment type="subcellular location">
    <subcellularLocation>
        <location evidence="1">Membrane</location>
        <topology evidence="1">Multi-pass membrane protein</topology>
    </subcellularLocation>
</comment>
<feature type="transmembrane region" description="Helical" evidence="8">
    <location>
        <begin position="354"/>
        <end position="384"/>
    </location>
</feature>
<dbReference type="GO" id="GO:0051117">
    <property type="term" value="F:ATPase binding"/>
    <property type="evidence" value="ECO:0007669"/>
    <property type="project" value="TreeGrafter"/>
</dbReference>
<keyword evidence="3" id="KW-0813">Transport</keyword>
<dbReference type="PANTHER" id="PTHR11629:SF63">
    <property type="entry name" value="V-TYPE PROTON ATPASE SUBUNIT A"/>
    <property type="match status" value="1"/>
</dbReference>
<dbReference type="GO" id="GO:0016471">
    <property type="term" value="C:vacuolar proton-transporting V-type ATPase complex"/>
    <property type="evidence" value="ECO:0007669"/>
    <property type="project" value="TreeGrafter"/>
</dbReference>
<name>A0A8J7IYE5_9BACT</name>
<evidence type="ECO:0000313" key="9">
    <source>
        <dbReference type="EMBL" id="MBJ6725177.1"/>
    </source>
</evidence>
<evidence type="ECO:0000256" key="8">
    <source>
        <dbReference type="SAM" id="Phobius"/>
    </source>
</evidence>
<dbReference type="GO" id="GO:0046961">
    <property type="term" value="F:proton-transporting ATPase activity, rotational mechanism"/>
    <property type="evidence" value="ECO:0007669"/>
    <property type="project" value="InterPro"/>
</dbReference>
<keyword evidence="10" id="KW-1185">Reference proteome</keyword>
<dbReference type="PANTHER" id="PTHR11629">
    <property type="entry name" value="VACUOLAR PROTON ATPASES"/>
    <property type="match status" value="1"/>
</dbReference>
<accession>A0A8J7IYE5</accession>
<keyword evidence="6" id="KW-0406">Ion transport</keyword>
<keyword evidence="4 8" id="KW-0812">Transmembrane</keyword>
<organism evidence="9 10">
    <name type="scientific">Geomesophilobacter sediminis</name>
    <dbReference type="NCBI Taxonomy" id="2798584"/>
    <lineage>
        <taxon>Bacteria</taxon>
        <taxon>Pseudomonadati</taxon>
        <taxon>Thermodesulfobacteriota</taxon>
        <taxon>Desulfuromonadia</taxon>
        <taxon>Geobacterales</taxon>
        <taxon>Geobacteraceae</taxon>
        <taxon>Geomesophilobacter</taxon>
    </lineage>
</organism>
<dbReference type="AlphaFoldDB" id="A0A8J7IYE5"/>
<protein>
    <submittedName>
        <fullName evidence="9">ATPase</fullName>
    </submittedName>
</protein>
<feature type="transmembrane region" description="Helical" evidence="8">
    <location>
        <begin position="539"/>
        <end position="560"/>
    </location>
</feature>
<dbReference type="GO" id="GO:0033179">
    <property type="term" value="C:proton-transporting V-type ATPase, V0 domain"/>
    <property type="evidence" value="ECO:0007669"/>
    <property type="project" value="InterPro"/>
</dbReference>